<dbReference type="EMBL" id="CP099421">
    <property type="protein sequence ID" value="USW52732.1"/>
    <property type="molecule type" value="Genomic_DNA"/>
</dbReference>
<organism evidence="2 3">
    <name type="scientific">Septoria linicola</name>
    <dbReference type="NCBI Taxonomy" id="215465"/>
    <lineage>
        <taxon>Eukaryota</taxon>
        <taxon>Fungi</taxon>
        <taxon>Dikarya</taxon>
        <taxon>Ascomycota</taxon>
        <taxon>Pezizomycotina</taxon>
        <taxon>Dothideomycetes</taxon>
        <taxon>Dothideomycetidae</taxon>
        <taxon>Mycosphaerellales</taxon>
        <taxon>Mycosphaerellaceae</taxon>
        <taxon>Septoria</taxon>
    </lineage>
</organism>
<proteinExistence type="predicted"/>
<gene>
    <name evidence="2" type="ORF">Slin15195_G060510</name>
</gene>
<name>A0A9Q9ANI3_9PEZI</name>
<evidence type="ECO:0000256" key="1">
    <source>
        <dbReference type="SAM" id="MobiDB-lite"/>
    </source>
</evidence>
<evidence type="ECO:0000313" key="2">
    <source>
        <dbReference type="EMBL" id="USW52732.1"/>
    </source>
</evidence>
<feature type="region of interest" description="Disordered" evidence="1">
    <location>
        <begin position="20"/>
        <end position="43"/>
    </location>
</feature>
<evidence type="ECO:0000313" key="3">
    <source>
        <dbReference type="Proteomes" id="UP001056384"/>
    </source>
</evidence>
<dbReference type="Proteomes" id="UP001056384">
    <property type="component" value="Chromosome 4"/>
</dbReference>
<accession>A0A9Q9ANI3</accession>
<keyword evidence="3" id="KW-1185">Reference proteome</keyword>
<reference evidence="2" key="1">
    <citation type="submission" date="2022-06" db="EMBL/GenBank/DDBJ databases">
        <title>Complete genome sequences of two strains of the flax pathogen Septoria linicola.</title>
        <authorList>
            <person name="Lapalu N."/>
            <person name="Simon A."/>
            <person name="Demenou B."/>
            <person name="Paumier D."/>
            <person name="Guillot M.-P."/>
            <person name="Gout L."/>
            <person name="Valade R."/>
        </authorList>
    </citation>
    <scope>NUCLEOTIDE SEQUENCE</scope>
    <source>
        <strain evidence="2">SE15195</strain>
    </source>
</reference>
<protein>
    <submittedName>
        <fullName evidence="2">Uncharacterized protein</fullName>
    </submittedName>
</protein>
<sequence>MVRDERSYLRLIRSSFAQPEDFAEGHRHHHEDEESAPAKTKIERSDTFSKPAFRHFNQASHLELFYDLFFAPISQSSPMLMRSMIATHCDSTSASSAYYGSPGTKSRFTMSGSLWTQHLKDNDDNDETPNLNYFQGA</sequence>
<dbReference type="AlphaFoldDB" id="A0A9Q9ANI3"/>